<accession>A0A8J2JDP2</accession>
<dbReference type="Proteomes" id="UP000708208">
    <property type="component" value="Unassembled WGS sequence"/>
</dbReference>
<proteinExistence type="predicted"/>
<dbReference type="EMBL" id="CAJVCH010047738">
    <property type="protein sequence ID" value="CAG7717671.1"/>
    <property type="molecule type" value="Genomic_DNA"/>
</dbReference>
<feature type="non-terminal residue" evidence="1">
    <location>
        <position position="1"/>
    </location>
</feature>
<keyword evidence="2" id="KW-1185">Reference proteome</keyword>
<organism evidence="1 2">
    <name type="scientific">Allacma fusca</name>
    <dbReference type="NCBI Taxonomy" id="39272"/>
    <lineage>
        <taxon>Eukaryota</taxon>
        <taxon>Metazoa</taxon>
        <taxon>Ecdysozoa</taxon>
        <taxon>Arthropoda</taxon>
        <taxon>Hexapoda</taxon>
        <taxon>Collembola</taxon>
        <taxon>Symphypleona</taxon>
        <taxon>Sminthuridae</taxon>
        <taxon>Allacma</taxon>
    </lineage>
</organism>
<sequence>RKYLRTNLQVCCHPNLAVMKRKGRNEILRTSYFKY</sequence>
<evidence type="ECO:0000313" key="2">
    <source>
        <dbReference type="Proteomes" id="UP000708208"/>
    </source>
</evidence>
<comment type="caution">
    <text evidence="1">The sequence shown here is derived from an EMBL/GenBank/DDBJ whole genome shotgun (WGS) entry which is preliminary data.</text>
</comment>
<protein>
    <submittedName>
        <fullName evidence="1">Uncharacterized protein</fullName>
    </submittedName>
</protein>
<evidence type="ECO:0000313" key="1">
    <source>
        <dbReference type="EMBL" id="CAG7717671.1"/>
    </source>
</evidence>
<dbReference type="AlphaFoldDB" id="A0A8J2JDP2"/>
<reference evidence="1" key="1">
    <citation type="submission" date="2021-06" db="EMBL/GenBank/DDBJ databases">
        <authorList>
            <person name="Hodson N. C."/>
            <person name="Mongue J. A."/>
            <person name="Jaron S. K."/>
        </authorList>
    </citation>
    <scope>NUCLEOTIDE SEQUENCE</scope>
</reference>
<name>A0A8J2JDP2_9HEXA</name>
<gene>
    <name evidence="1" type="ORF">AFUS01_LOCUS7112</name>
</gene>